<evidence type="ECO:0000256" key="2">
    <source>
        <dbReference type="PROSITE-ProRule" id="PRU00176"/>
    </source>
</evidence>
<evidence type="ECO:0000256" key="1">
    <source>
        <dbReference type="ARBA" id="ARBA00022884"/>
    </source>
</evidence>
<proteinExistence type="predicted"/>
<gene>
    <name evidence="4" type="ORF">Fcan01_04618</name>
</gene>
<accession>A0A226ENL7</accession>
<dbReference type="Pfam" id="PF00076">
    <property type="entry name" value="RRM_1"/>
    <property type="match status" value="1"/>
</dbReference>
<dbReference type="SMART" id="SM00360">
    <property type="entry name" value="RRM"/>
    <property type="match status" value="2"/>
</dbReference>
<organism evidence="4 5">
    <name type="scientific">Folsomia candida</name>
    <name type="common">Springtail</name>
    <dbReference type="NCBI Taxonomy" id="158441"/>
    <lineage>
        <taxon>Eukaryota</taxon>
        <taxon>Metazoa</taxon>
        <taxon>Ecdysozoa</taxon>
        <taxon>Arthropoda</taxon>
        <taxon>Hexapoda</taxon>
        <taxon>Collembola</taxon>
        <taxon>Entomobryomorpha</taxon>
        <taxon>Isotomoidea</taxon>
        <taxon>Isotomidae</taxon>
        <taxon>Proisotominae</taxon>
        <taxon>Folsomia</taxon>
    </lineage>
</organism>
<dbReference type="PANTHER" id="PTHR21245">
    <property type="entry name" value="HETEROGENEOUS NUCLEAR RIBONUCLEOPROTEIN"/>
    <property type="match status" value="1"/>
</dbReference>
<evidence type="ECO:0000313" key="4">
    <source>
        <dbReference type="EMBL" id="OXA59079.1"/>
    </source>
</evidence>
<comment type="caution">
    <text evidence="4">The sequence shown here is derived from an EMBL/GenBank/DDBJ whole genome shotgun (WGS) entry which is preliminary data.</text>
</comment>
<protein>
    <submittedName>
        <fullName evidence="4">APOBEC1 complementation factor</fullName>
    </submittedName>
</protein>
<dbReference type="OrthoDB" id="3800936at2759"/>
<evidence type="ECO:0000313" key="5">
    <source>
        <dbReference type="Proteomes" id="UP000198287"/>
    </source>
</evidence>
<dbReference type="InterPro" id="IPR012677">
    <property type="entry name" value="Nucleotide-bd_a/b_plait_sf"/>
</dbReference>
<dbReference type="Gene3D" id="3.30.70.330">
    <property type="match status" value="2"/>
</dbReference>
<dbReference type="CDD" id="cd12250">
    <property type="entry name" value="RRM2_hnRNPR_like"/>
    <property type="match status" value="1"/>
</dbReference>
<dbReference type="PROSITE" id="PS50102">
    <property type="entry name" value="RRM"/>
    <property type="match status" value="2"/>
</dbReference>
<dbReference type="InterPro" id="IPR035979">
    <property type="entry name" value="RBD_domain_sf"/>
</dbReference>
<dbReference type="EMBL" id="LNIX01000002">
    <property type="protein sequence ID" value="OXA59079.1"/>
    <property type="molecule type" value="Genomic_DNA"/>
</dbReference>
<keyword evidence="5" id="KW-1185">Reference proteome</keyword>
<reference evidence="4 5" key="1">
    <citation type="submission" date="2015-12" db="EMBL/GenBank/DDBJ databases">
        <title>The genome of Folsomia candida.</title>
        <authorList>
            <person name="Faddeeva A."/>
            <person name="Derks M.F."/>
            <person name="Anvar Y."/>
            <person name="Smit S."/>
            <person name="Van Straalen N."/>
            <person name="Roelofs D."/>
        </authorList>
    </citation>
    <scope>NUCLEOTIDE SEQUENCE [LARGE SCALE GENOMIC DNA]</scope>
    <source>
        <strain evidence="4 5">VU population</strain>
        <tissue evidence="4">Whole body</tissue>
    </source>
</reference>
<dbReference type="SUPFAM" id="SSF54928">
    <property type="entry name" value="RNA-binding domain, RBD"/>
    <property type="match status" value="2"/>
</dbReference>
<sequence length="334" mass="38223">MASNFKTEVEEEERELPETFSRFVVGENAERLDPCSSVLAKEQRDMQNMEMLLAKTFEELGALADATGMPIIQENGQRTFGPHPNDLRTPMRGTEIFVGKLPKYMNEAHVYNVFRPIGEIYQIRLMLDFNGHNRGFCFVQFYHNEDAKRAIATLNHYEIAEGRPIGVTGSVDNCRLFLGGIPKDKSEVEIFTELSRVTDNLVRVFSKTNKRSETVNRGFAFAEYVSHKDAAMARRKMIPGKILMWGKLVHVDWAEPEHPETVNRNYGLSKTVQQRTNGKFYNFFDVLVPMDPMAPMNHMVHMDPMASMNHMVPIKPDYGMQGNLACFPNPFNFV</sequence>
<dbReference type="Proteomes" id="UP000198287">
    <property type="component" value="Unassembled WGS sequence"/>
</dbReference>
<dbReference type="InterPro" id="IPR000504">
    <property type="entry name" value="RRM_dom"/>
</dbReference>
<dbReference type="STRING" id="158441.A0A226ENL7"/>
<evidence type="ECO:0000259" key="3">
    <source>
        <dbReference type="PROSITE" id="PS50102"/>
    </source>
</evidence>
<feature type="domain" description="RRM" evidence="3">
    <location>
        <begin position="174"/>
        <end position="256"/>
    </location>
</feature>
<dbReference type="FunFam" id="3.30.70.330:FF:000022">
    <property type="entry name" value="APOBEC1 complementation factor isoform X1"/>
    <property type="match status" value="1"/>
</dbReference>
<dbReference type="AlphaFoldDB" id="A0A226ENL7"/>
<name>A0A226ENL7_FOLCA</name>
<keyword evidence="1 2" id="KW-0694">RNA-binding</keyword>
<dbReference type="GO" id="GO:0003723">
    <property type="term" value="F:RNA binding"/>
    <property type="evidence" value="ECO:0007669"/>
    <property type="project" value="UniProtKB-UniRule"/>
</dbReference>
<feature type="domain" description="RRM" evidence="3">
    <location>
        <begin position="94"/>
        <end position="172"/>
    </location>
</feature>